<dbReference type="GO" id="GO:0003887">
    <property type="term" value="F:DNA-directed DNA polymerase activity"/>
    <property type="evidence" value="ECO:0007669"/>
    <property type="project" value="TreeGrafter"/>
</dbReference>
<evidence type="ECO:0000313" key="2">
    <source>
        <dbReference type="EMBL" id="BDI33351.1"/>
    </source>
</evidence>
<dbReference type="Gene3D" id="3.30.70.270">
    <property type="match status" value="1"/>
</dbReference>
<dbReference type="EMBL" id="AP025739">
    <property type="protein sequence ID" value="BDI33351.1"/>
    <property type="molecule type" value="Genomic_DNA"/>
</dbReference>
<dbReference type="Proteomes" id="UP000287394">
    <property type="component" value="Chromosome"/>
</dbReference>
<dbReference type="GO" id="GO:0005829">
    <property type="term" value="C:cytosol"/>
    <property type="evidence" value="ECO:0007669"/>
    <property type="project" value="TreeGrafter"/>
</dbReference>
<dbReference type="PANTHER" id="PTHR11076:SF33">
    <property type="entry name" value="DNA POLYMERASE KAPPA"/>
    <property type="match status" value="1"/>
</dbReference>
<dbReference type="InterPro" id="IPR001126">
    <property type="entry name" value="UmuC"/>
</dbReference>
<dbReference type="SUPFAM" id="SSF56672">
    <property type="entry name" value="DNA/RNA polymerases"/>
    <property type="match status" value="1"/>
</dbReference>
<gene>
    <name evidence="2" type="ORF">CCAX7_54020</name>
</gene>
<dbReference type="GO" id="GO:0042276">
    <property type="term" value="P:error-prone translesion synthesis"/>
    <property type="evidence" value="ECO:0007669"/>
    <property type="project" value="TreeGrafter"/>
</dbReference>
<dbReference type="PANTHER" id="PTHR11076">
    <property type="entry name" value="DNA REPAIR POLYMERASE UMUC / TRANSFERASE FAMILY MEMBER"/>
    <property type="match status" value="1"/>
</dbReference>
<dbReference type="InterPro" id="IPR017961">
    <property type="entry name" value="DNA_pol_Y-fam_little_finger"/>
</dbReference>
<dbReference type="RefSeq" id="WP_119318992.1">
    <property type="nucleotide sequence ID" value="NZ_AP025739.1"/>
</dbReference>
<dbReference type="PROSITE" id="PS50173">
    <property type="entry name" value="UMUC"/>
    <property type="match status" value="1"/>
</dbReference>
<comment type="similarity">
    <text evidence="1">Belongs to the DNA polymerase type-Y family.</text>
</comment>
<dbReference type="InterPro" id="IPR043128">
    <property type="entry name" value="Rev_trsase/Diguanyl_cyclase"/>
</dbReference>
<dbReference type="GO" id="GO:0009432">
    <property type="term" value="P:SOS response"/>
    <property type="evidence" value="ECO:0007669"/>
    <property type="project" value="TreeGrafter"/>
</dbReference>
<evidence type="ECO:0000256" key="1">
    <source>
        <dbReference type="ARBA" id="ARBA00010945"/>
    </source>
</evidence>
<dbReference type="Pfam" id="PF00817">
    <property type="entry name" value="IMS"/>
    <property type="match status" value="1"/>
</dbReference>
<dbReference type="OrthoDB" id="9808813at2"/>
<evidence type="ECO:0000313" key="3">
    <source>
        <dbReference type="Proteomes" id="UP000287394"/>
    </source>
</evidence>
<dbReference type="GO" id="GO:0006281">
    <property type="term" value="P:DNA repair"/>
    <property type="evidence" value="ECO:0007669"/>
    <property type="project" value="InterPro"/>
</dbReference>
<sequence length="466" mass="49836">MIVCFSVPALGVACEQARRPDLAGVPFALITDDGAIFAPSQLAAVRGVRPGQSISAARTFCPALVTLPYDHAAYQNRARLLWDIAAAESSTVEPVTPELFFLLAGRTFVLNDVSAFADAMAAAIGAPVLAGIGASKFSARRAAMLARPGESFTIAAGDELAHLGRVPIAEVAGVDAKSRARLEKLGVRTLGQAAAHNGKMPKDLRIVGGRLAALAMGRDGDRVRAAWPERSEEANTAFEDETEYLPLIDAALLRLSEKIAAKLQSRHEYCRTLSIQVGHARGVADCWERLILPASDAASIHRGARRLLERGRPAAGVLTLRLVAGELGSGSGLQLSLLDEYGAVMPAERDRKTAAALTYIRERWGGGAVITAEAMYEATKRALRTYPLGHQSREAVEVRLQDGTPAAFTGKKTRHTVARVQNSWRETDVFAETPSERQVWRVQTAAGALAELHEAGGAWTLHAMAD</sequence>
<name>A0A402CN94_9BACT</name>
<dbReference type="KEGG" id="ccot:CCAX7_54020"/>
<accession>A0A402CN94</accession>
<proteinExistence type="inferred from homology"/>
<keyword evidence="3" id="KW-1185">Reference proteome</keyword>
<dbReference type="AlphaFoldDB" id="A0A402CN94"/>
<dbReference type="Gene3D" id="3.40.1170.60">
    <property type="match status" value="1"/>
</dbReference>
<dbReference type="Pfam" id="PF11799">
    <property type="entry name" value="IMS_C"/>
    <property type="match status" value="1"/>
</dbReference>
<reference evidence="2 3" key="1">
    <citation type="journal article" date="2019" name="Int. J. Syst. Evol. Microbiol.">
        <title>Capsulimonas corticalis gen. nov., sp. nov., an aerobic capsulated bacterium, of a novel bacterial order, Capsulimonadales ord. nov., of the class Armatimonadia of the phylum Armatimonadetes.</title>
        <authorList>
            <person name="Li J."/>
            <person name="Kudo C."/>
            <person name="Tonouchi A."/>
        </authorList>
    </citation>
    <scope>NUCLEOTIDE SEQUENCE [LARGE SCALE GENOMIC DNA]</scope>
    <source>
        <strain evidence="2 3">AX-7</strain>
    </source>
</reference>
<protein>
    <submittedName>
        <fullName evidence="2">DNA polymerase IV</fullName>
    </submittedName>
</protein>
<dbReference type="InterPro" id="IPR050116">
    <property type="entry name" value="DNA_polymerase-Y"/>
</dbReference>
<dbReference type="GO" id="GO:0003684">
    <property type="term" value="F:damaged DNA binding"/>
    <property type="evidence" value="ECO:0007669"/>
    <property type="project" value="InterPro"/>
</dbReference>
<dbReference type="InterPro" id="IPR043502">
    <property type="entry name" value="DNA/RNA_pol_sf"/>
</dbReference>
<organism evidence="2 3">
    <name type="scientific">Capsulimonas corticalis</name>
    <dbReference type="NCBI Taxonomy" id="2219043"/>
    <lineage>
        <taxon>Bacteria</taxon>
        <taxon>Bacillati</taxon>
        <taxon>Armatimonadota</taxon>
        <taxon>Armatimonadia</taxon>
        <taxon>Capsulimonadales</taxon>
        <taxon>Capsulimonadaceae</taxon>
        <taxon>Capsulimonas</taxon>
    </lineage>
</organism>